<dbReference type="EMBL" id="UIDD01000012">
    <property type="protein sequence ID" value="SUQ65522.1"/>
    <property type="molecule type" value="Genomic_DNA"/>
</dbReference>
<organism evidence="1 2">
    <name type="scientific">Pseudomonas wadenswilerensis</name>
    <dbReference type="NCBI Taxonomy" id="1785161"/>
    <lineage>
        <taxon>Bacteria</taxon>
        <taxon>Pseudomonadati</taxon>
        <taxon>Pseudomonadota</taxon>
        <taxon>Gammaproteobacteria</taxon>
        <taxon>Pseudomonadales</taxon>
        <taxon>Pseudomonadaceae</taxon>
        <taxon>Pseudomonas</taxon>
    </lineage>
</organism>
<keyword evidence="2" id="KW-1185">Reference proteome</keyword>
<reference evidence="2" key="1">
    <citation type="submission" date="2018-07" db="EMBL/GenBank/DDBJ databases">
        <authorList>
            <person name="Blom J."/>
        </authorList>
    </citation>
    <scope>NUCLEOTIDE SEQUENCE [LARGE SCALE GENOMIC DNA]</scope>
    <source>
        <strain evidence="2">CCOS 864</strain>
    </source>
</reference>
<evidence type="ECO:0000313" key="1">
    <source>
        <dbReference type="EMBL" id="SUQ65522.1"/>
    </source>
</evidence>
<accession>A0A380T5I5</accession>
<dbReference type="RefSeq" id="WP_115089060.1">
    <property type="nucleotide sequence ID" value="NZ_CBCSFG010000009.1"/>
</dbReference>
<dbReference type="Proteomes" id="UP000255177">
    <property type="component" value="Unassembled WGS sequence"/>
</dbReference>
<sequence length="89" mass="9994">MEIRALGDCYHPEVKASAQGQGKYLLKARITRLAGFSSCPRILWKGLWIRCAKLATGRLYRGLHRFDRFLYSVLNGLLPNAAAGMLQTL</sequence>
<name>A0A380T5I5_9PSED</name>
<protein>
    <submittedName>
        <fullName evidence="1">Uncharacterized protein</fullName>
    </submittedName>
</protein>
<dbReference type="AlphaFoldDB" id="A0A380T5I5"/>
<proteinExistence type="predicted"/>
<gene>
    <name evidence="1" type="ORF">CCOS864_04997</name>
</gene>
<evidence type="ECO:0000313" key="2">
    <source>
        <dbReference type="Proteomes" id="UP000255177"/>
    </source>
</evidence>